<keyword evidence="1" id="KW-0677">Repeat</keyword>
<feature type="domain" description="BRCT" evidence="3">
    <location>
        <begin position="102"/>
        <end position="191"/>
    </location>
</feature>
<feature type="compositionally biased region" description="Basic residues" evidence="2">
    <location>
        <begin position="812"/>
        <end position="821"/>
    </location>
</feature>
<feature type="compositionally biased region" description="Polar residues" evidence="2">
    <location>
        <begin position="673"/>
        <end position="693"/>
    </location>
</feature>
<feature type="region of interest" description="Disordered" evidence="2">
    <location>
        <begin position="531"/>
        <end position="626"/>
    </location>
</feature>
<dbReference type="AlphaFoldDB" id="A0A232LWI8"/>
<dbReference type="CDD" id="cd17731">
    <property type="entry name" value="BRCT_TopBP1_rpt2_like"/>
    <property type="match status" value="1"/>
</dbReference>
<feature type="region of interest" description="Disordered" evidence="2">
    <location>
        <begin position="810"/>
        <end position="831"/>
    </location>
</feature>
<dbReference type="Pfam" id="PF00533">
    <property type="entry name" value="BRCT"/>
    <property type="match status" value="1"/>
</dbReference>
<name>A0A232LWI8_9EURO</name>
<dbReference type="CDD" id="cd17723">
    <property type="entry name" value="BRCT_Rad4_rpt4"/>
    <property type="match status" value="1"/>
</dbReference>
<dbReference type="SUPFAM" id="SSF52113">
    <property type="entry name" value="BRCT domain"/>
    <property type="match status" value="4"/>
</dbReference>
<protein>
    <recommendedName>
        <fullName evidence="3">BRCT domain-containing protein</fullName>
    </recommendedName>
</protein>
<feature type="region of interest" description="Disordered" evidence="2">
    <location>
        <begin position="649"/>
        <end position="724"/>
    </location>
</feature>
<keyword evidence="5" id="KW-1185">Reference proteome</keyword>
<dbReference type="GO" id="GO:0033314">
    <property type="term" value="P:mitotic DNA replication checkpoint signaling"/>
    <property type="evidence" value="ECO:0007669"/>
    <property type="project" value="TreeGrafter"/>
</dbReference>
<evidence type="ECO:0000313" key="4">
    <source>
        <dbReference type="EMBL" id="OXV08525.1"/>
    </source>
</evidence>
<evidence type="ECO:0000313" key="5">
    <source>
        <dbReference type="Proteomes" id="UP000243515"/>
    </source>
</evidence>
<dbReference type="Pfam" id="PF12738">
    <property type="entry name" value="PTCB-BRCT"/>
    <property type="match status" value="2"/>
</dbReference>
<dbReference type="OrthoDB" id="251770at2759"/>
<feature type="compositionally biased region" description="Acidic residues" evidence="2">
    <location>
        <begin position="698"/>
        <end position="707"/>
    </location>
</feature>
<reference evidence="4 5" key="1">
    <citation type="journal article" date="2015" name="Environ. Microbiol.">
        <title>Metagenome sequence of Elaphomyces granulatus from sporocarp tissue reveals Ascomycota ectomycorrhizal fingerprints of genome expansion and a Proteobacteria-rich microbiome.</title>
        <authorList>
            <person name="Quandt C.A."/>
            <person name="Kohler A."/>
            <person name="Hesse C.N."/>
            <person name="Sharpton T.J."/>
            <person name="Martin F."/>
            <person name="Spatafora J.W."/>
        </authorList>
    </citation>
    <scope>NUCLEOTIDE SEQUENCE [LARGE SCALE GENOMIC DNA]</scope>
    <source>
        <strain evidence="4 5">OSC145934</strain>
    </source>
</reference>
<dbReference type="Gene3D" id="3.40.50.10190">
    <property type="entry name" value="BRCT domain"/>
    <property type="match status" value="4"/>
</dbReference>
<dbReference type="CDD" id="cd17740">
    <property type="entry name" value="BRCT_Rad4_rpt1"/>
    <property type="match status" value="1"/>
</dbReference>
<feature type="compositionally biased region" description="Basic and acidic residues" evidence="2">
    <location>
        <begin position="562"/>
        <end position="581"/>
    </location>
</feature>
<feature type="domain" description="BRCT" evidence="3">
    <location>
        <begin position="7"/>
        <end position="80"/>
    </location>
</feature>
<accession>A0A232LWI8</accession>
<evidence type="ECO:0000259" key="3">
    <source>
        <dbReference type="PROSITE" id="PS50172"/>
    </source>
</evidence>
<dbReference type="Proteomes" id="UP000243515">
    <property type="component" value="Unassembled WGS sequence"/>
</dbReference>
<proteinExistence type="predicted"/>
<feature type="compositionally biased region" description="Polar residues" evidence="2">
    <location>
        <begin position="263"/>
        <end position="274"/>
    </location>
</feature>
<feature type="compositionally biased region" description="Polar residues" evidence="2">
    <location>
        <begin position="711"/>
        <end position="724"/>
    </location>
</feature>
<dbReference type="SMART" id="SM00292">
    <property type="entry name" value="BRCT"/>
    <property type="match status" value="4"/>
</dbReference>
<gene>
    <name evidence="4" type="ORF">Egran_03720</name>
</gene>
<evidence type="ECO:0000256" key="1">
    <source>
        <dbReference type="ARBA" id="ARBA00022737"/>
    </source>
</evidence>
<dbReference type="PANTHER" id="PTHR13561:SF20">
    <property type="entry name" value="DNA TOPOISOMERASE 2-BINDING PROTEIN 1"/>
    <property type="match status" value="1"/>
</dbReference>
<evidence type="ECO:0000256" key="2">
    <source>
        <dbReference type="SAM" id="MobiDB-lite"/>
    </source>
</evidence>
<feature type="region of interest" description="Disordered" evidence="2">
    <location>
        <begin position="255"/>
        <end position="284"/>
    </location>
</feature>
<dbReference type="EMBL" id="NPHW01004058">
    <property type="protein sequence ID" value="OXV08525.1"/>
    <property type="molecule type" value="Genomic_DNA"/>
</dbReference>
<organism evidence="4 5">
    <name type="scientific">Elaphomyces granulatus</name>
    <dbReference type="NCBI Taxonomy" id="519963"/>
    <lineage>
        <taxon>Eukaryota</taxon>
        <taxon>Fungi</taxon>
        <taxon>Dikarya</taxon>
        <taxon>Ascomycota</taxon>
        <taxon>Pezizomycotina</taxon>
        <taxon>Eurotiomycetes</taxon>
        <taxon>Eurotiomycetidae</taxon>
        <taxon>Eurotiales</taxon>
        <taxon>Elaphomycetaceae</taxon>
        <taxon>Elaphomyces</taxon>
    </lineage>
</organism>
<dbReference type="PROSITE" id="PS50172">
    <property type="entry name" value="BRCT"/>
    <property type="match status" value="4"/>
</dbReference>
<dbReference type="InterPro" id="IPR001357">
    <property type="entry name" value="BRCT_dom"/>
</dbReference>
<feature type="domain" description="BRCT" evidence="3">
    <location>
        <begin position="308"/>
        <end position="408"/>
    </location>
</feature>
<sequence>MADMEKDKEHPLAGVVLCFTSILPEQRSELAAIAGQMGATHKFDLTSDVTHLLVGDTNTPKYKYVARERSDVTVLIPEWIEAVRQSWMQGGDTNLLALEEQYKLPTFYGLAICITGFEDVTLRNYIQEAVIANGADFRKDLTKNVTHLIAREANGQKYKFATQWNIKIVSMKWFSESLERGMILEESLYQPLVPIEKQGIGAWVRCISPAPAKQEAPGSVSDLRPRKLRRIASAKLGGQNEGIWNDIVGKPFDNLEHLDSDNNENNADDQSSAKTRPAIQDTRSFASETTVAGRQDFSHSNENRLLGHHGGFLQNCNFLVHGFSPKQMDVLRHHLQFNGAHIIDSFGENLNHSTPTSQSFYAIVPYKMPRSEIPFAEDMVVECKIVTDMWLERCLDAKAIVPPESHVTSTPFPQFPIPDFQEMHICSTGFSGLDLLHLSKLVNVMGATYDEYLTPNASVLICNDPNSVNPEKLRHTFGWGIPTVSADWLWISIQAGYKKPFESYLLQRLQSQIENCKTECRDKLVQPQSVERKRAIESEPPEDNADSRLTGGLARSPSVRKGAPEDVATNKESDPILKESRPNLPTNDPYCSLGSPSPTKGQGELGVPLERRESSESRLSNSTSAASKALDLAVSGLLKKARARSHLSLIASDTSNERPQPKRRKPLLGRAGSLSSTNAFGRQGASRASSIDSLNGDGCEDSIDGLDMESSHNNTSRNNLNGQSFHSVLSAGNLSIYGEPPPDDTEYRAEREAEAEDQEVLLMTQLNYEDPDAVAMRQEFMRRAGKPENKEPGPRTLVLGELKDLDVSRGWRSGRRTRKARKTTEVEDNLF</sequence>
<feature type="compositionally biased region" description="Low complexity" evidence="2">
    <location>
        <begin position="617"/>
        <end position="626"/>
    </location>
</feature>
<feature type="domain" description="BRCT" evidence="3">
    <location>
        <begin position="420"/>
        <end position="506"/>
    </location>
</feature>
<dbReference type="PANTHER" id="PTHR13561">
    <property type="entry name" value="DNA REPLICATION REGULATOR DPB11-RELATED"/>
    <property type="match status" value="1"/>
</dbReference>
<dbReference type="GO" id="GO:0006270">
    <property type="term" value="P:DNA replication initiation"/>
    <property type="evidence" value="ECO:0007669"/>
    <property type="project" value="TreeGrafter"/>
</dbReference>
<dbReference type="InterPro" id="IPR059215">
    <property type="entry name" value="BRCT2_TopBP1-like"/>
</dbReference>
<comment type="caution">
    <text evidence="4">The sequence shown here is derived from an EMBL/GenBank/DDBJ whole genome shotgun (WGS) entry which is preliminary data.</text>
</comment>
<dbReference type="GO" id="GO:0007095">
    <property type="term" value="P:mitotic G2 DNA damage checkpoint signaling"/>
    <property type="evidence" value="ECO:0007669"/>
    <property type="project" value="TreeGrafter"/>
</dbReference>
<dbReference type="InterPro" id="IPR036420">
    <property type="entry name" value="BRCT_dom_sf"/>
</dbReference>